<feature type="domain" description="DDE Tnp4" evidence="3">
    <location>
        <begin position="5"/>
        <end position="118"/>
    </location>
</feature>
<evidence type="ECO:0000313" key="4">
    <source>
        <dbReference type="EMBL" id="KAK7137421.1"/>
    </source>
</evidence>
<evidence type="ECO:0000256" key="1">
    <source>
        <dbReference type="ARBA" id="ARBA00001968"/>
    </source>
</evidence>
<keyword evidence="2" id="KW-0479">Metal-binding</keyword>
<dbReference type="GO" id="GO:0046872">
    <property type="term" value="F:metal ion binding"/>
    <property type="evidence" value="ECO:0007669"/>
    <property type="project" value="UniProtKB-KW"/>
</dbReference>
<evidence type="ECO:0000259" key="3">
    <source>
        <dbReference type="Pfam" id="PF13359"/>
    </source>
</evidence>
<dbReference type="AlphaFoldDB" id="A0AAN9CI29"/>
<dbReference type="InterPro" id="IPR027806">
    <property type="entry name" value="HARBI1_dom"/>
</dbReference>
<keyword evidence="5" id="KW-1185">Reference proteome</keyword>
<gene>
    <name evidence="4" type="ORF">R3I93_017490</name>
</gene>
<protein>
    <recommendedName>
        <fullName evidence="3">DDE Tnp4 domain-containing protein</fullName>
    </recommendedName>
</protein>
<proteinExistence type="predicted"/>
<dbReference type="Pfam" id="PF13359">
    <property type="entry name" value="DDE_Tnp_4"/>
    <property type="match status" value="1"/>
</dbReference>
<dbReference type="Proteomes" id="UP001364617">
    <property type="component" value="Unassembled WGS sequence"/>
</dbReference>
<evidence type="ECO:0000256" key="2">
    <source>
        <dbReference type="ARBA" id="ARBA00022723"/>
    </source>
</evidence>
<dbReference type="EMBL" id="JAYKXH010000018">
    <property type="protein sequence ID" value="KAK7137421.1"/>
    <property type="molecule type" value="Genomic_DNA"/>
</dbReference>
<sequence length="119" mass="13402">MVDIGLYGRESDGGISRTVFLVPEFTALLNSHSLKPARHQHETAICVPVRCCVSTACEPGVNLDNACKVYYYRHSRARRVIENTFGILAVRWRILGRPMEFQPEKAVDVVKACVTLHNM</sequence>
<comment type="cofactor">
    <cofactor evidence="1">
        <name>a divalent metal cation</name>
        <dbReference type="ChEBI" id="CHEBI:60240"/>
    </cofactor>
</comment>
<accession>A0AAN9CI29</accession>
<organism evidence="4 5">
    <name type="scientific">Phoxinus phoxinus</name>
    <name type="common">Eurasian minnow</name>
    <dbReference type="NCBI Taxonomy" id="58324"/>
    <lineage>
        <taxon>Eukaryota</taxon>
        <taxon>Metazoa</taxon>
        <taxon>Chordata</taxon>
        <taxon>Craniata</taxon>
        <taxon>Vertebrata</taxon>
        <taxon>Euteleostomi</taxon>
        <taxon>Actinopterygii</taxon>
        <taxon>Neopterygii</taxon>
        <taxon>Teleostei</taxon>
        <taxon>Ostariophysi</taxon>
        <taxon>Cypriniformes</taxon>
        <taxon>Leuciscidae</taxon>
        <taxon>Phoxininae</taxon>
        <taxon>Phoxinus</taxon>
    </lineage>
</organism>
<evidence type="ECO:0000313" key="5">
    <source>
        <dbReference type="Proteomes" id="UP001364617"/>
    </source>
</evidence>
<name>A0AAN9CI29_9TELE</name>
<comment type="caution">
    <text evidence="4">The sequence shown here is derived from an EMBL/GenBank/DDBJ whole genome shotgun (WGS) entry which is preliminary data.</text>
</comment>
<reference evidence="4 5" key="1">
    <citation type="submission" date="2024-02" db="EMBL/GenBank/DDBJ databases">
        <title>Chromosome-level genome assembly of the Eurasian Minnow (Phoxinus phoxinus).</title>
        <authorList>
            <person name="Oriowo T.O."/>
            <person name="Martin S."/>
            <person name="Stange M."/>
            <person name="Chrysostomakis Y."/>
            <person name="Brown T."/>
            <person name="Winkler S."/>
            <person name="Kukowka S."/>
            <person name="Myers E.W."/>
            <person name="Bohne A."/>
        </authorList>
    </citation>
    <scope>NUCLEOTIDE SEQUENCE [LARGE SCALE GENOMIC DNA]</scope>
    <source>
        <strain evidence="4">ZFMK-TIS-60720</strain>
        <tissue evidence="4">Whole Organism</tissue>
    </source>
</reference>